<keyword evidence="2 4" id="KW-0863">Zinc-finger</keyword>
<dbReference type="InterPro" id="IPR019786">
    <property type="entry name" value="Zinc_finger_PHD-type_CS"/>
</dbReference>
<keyword evidence="3" id="KW-0862">Zinc</keyword>
<evidence type="ECO:0000256" key="3">
    <source>
        <dbReference type="ARBA" id="ARBA00022833"/>
    </source>
</evidence>
<keyword evidence="8" id="KW-1185">Reference proteome</keyword>
<evidence type="ECO:0000256" key="2">
    <source>
        <dbReference type="ARBA" id="ARBA00022771"/>
    </source>
</evidence>
<dbReference type="GO" id="GO:0008270">
    <property type="term" value="F:zinc ion binding"/>
    <property type="evidence" value="ECO:0007669"/>
    <property type="project" value="UniProtKB-KW"/>
</dbReference>
<dbReference type="InterPro" id="IPR001965">
    <property type="entry name" value="Znf_PHD"/>
</dbReference>
<dbReference type="Proteomes" id="UP000054928">
    <property type="component" value="Unassembled WGS sequence"/>
</dbReference>
<feature type="domain" description="RING-type" evidence="6">
    <location>
        <begin position="641"/>
        <end position="686"/>
    </location>
</feature>
<proteinExistence type="predicted"/>
<dbReference type="SMART" id="SM00249">
    <property type="entry name" value="PHD"/>
    <property type="match status" value="1"/>
</dbReference>
<dbReference type="InterPro" id="IPR050690">
    <property type="entry name" value="JHDM1_Histone_Demethylase"/>
</dbReference>
<dbReference type="PROSITE" id="PS01359">
    <property type="entry name" value="ZF_PHD_1"/>
    <property type="match status" value="1"/>
</dbReference>
<dbReference type="PANTHER" id="PTHR23123">
    <property type="entry name" value="PHD/F-BOX CONTAINING PROTEIN"/>
    <property type="match status" value="1"/>
</dbReference>
<dbReference type="OMA" id="KFHCYKK"/>
<dbReference type="RefSeq" id="XP_024581688.1">
    <property type="nucleotide sequence ID" value="XM_024716051.1"/>
</dbReference>
<dbReference type="GeneID" id="36396679"/>
<dbReference type="STRING" id="4781.A0A0P1AVA3"/>
<accession>A0A0P1AVA3</accession>
<dbReference type="Gene3D" id="2.60.120.650">
    <property type="entry name" value="Cupin"/>
    <property type="match status" value="1"/>
</dbReference>
<dbReference type="SUPFAM" id="SSF57903">
    <property type="entry name" value="FYVE/PHD zinc finger"/>
    <property type="match status" value="1"/>
</dbReference>
<dbReference type="InterPro" id="IPR019787">
    <property type="entry name" value="Znf_PHD-finger"/>
</dbReference>
<dbReference type="PROSITE" id="PS50016">
    <property type="entry name" value="ZF_PHD_2"/>
    <property type="match status" value="1"/>
</dbReference>
<protein>
    <submittedName>
        <fullName evidence="7">Phd-finger protein</fullName>
    </submittedName>
</protein>
<evidence type="ECO:0000313" key="7">
    <source>
        <dbReference type="EMBL" id="CEG45319.1"/>
    </source>
</evidence>
<evidence type="ECO:0000259" key="6">
    <source>
        <dbReference type="PROSITE" id="PS50089"/>
    </source>
</evidence>
<dbReference type="InterPro" id="IPR017907">
    <property type="entry name" value="Znf_RING_CS"/>
</dbReference>
<dbReference type="PROSITE" id="PS50089">
    <property type="entry name" value="ZF_RING_2"/>
    <property type="match status" value="1"/>
</dbReference>
<dbReference type="OrthoDB" id="436852at2759"/>
<evidence type="ECO:0000256" key="4">
    <source>
        <dbReference type="PROSITE-ProRule" id="PRU00175"/>
    </source>
</evidence>
<organism evidence="7 8">
    <name type="scientific">Plasmopara halstedii</name>
    <name type="common">Downy mildew of sunflower</name>
    <dbReference type="NCBI Taxonomy" id="4781"/>
    <lineage>
        <taxon>Eukaryota</taxon>
        <taxon>Sar</taxon>
        <taxon>Stramenopiles</taxon>
        <taxon>Oomycota</taxon>
        <taxon>Peronosporomycetes</taxon>
        <taxon>Peronosporales</taxon>
        <taxon>Peronosporaceae</taxon>
        <taxon>Plasmopara</taxon>
    </lineage>
</organism>
<dbReference type="EMBL" id="CCYD01001572">
    <property type="protein sequence ID" value="CEG45319.1"/>
    <property type="molecule type" value="Genomic_DNA"/>
</dbReference>
<evidence type="ECO:0000256" key="1">
    <source>
        <dbReference type="ARBA" id="ARBA00022723"/>
    </source>
</evidence>
<sequence length="718" mass="81433">MLSNTMGCNICGQHVTSRSSAFLIECYYCSRWLHGDCAQVSEQDALLIAKFACIECQHHGHEVVKYSSLETTSFDLHSMPFTPLPIHLSSNESSTPLQLRHVKSSREFRQLLSTAIYARSGVHVVSSQDVRPCFLYRNALDEPVLITGNNYQAAGLNEPFPVLDKTIITNLLTQNRELRAIDVATQSNYHLTAPMWQTILSKSNEHDALLINVEFQLYNLPIQCQVAPPLAVTQVDWQKLIMSKIHENNSKEDATSNIFAAFLERNAYLDFIIVPSGQSTWLSVSSGELWVFLIPPTSVNFEAYRKWRKNSDFVTLFLPEQVNKCIKCVVRTGHSLLIPAGWMFARYAGEMESCSLFFGYFACTAALEAQMEIVLLEMQHDTLKDTTSTWLAVDSNMQLWTAVCYYIRQLAVNNNGKVNDLERRVLQRALPRLKEWSVQPASLKIVRGMSWIPTSQQEAQTIISQLEQALDVPTCSLEDLERTYEVNNDVNISPIPLSEATCIYSAASISNDQNQSTWDLNYTAYSNLNSSTPMESTWPSYTTSPQHLQQYPDENLTHNQPYQSNVPCFQQPTLFHNLQEYGDSDYKHIPTGLDSYTFGCQGQTTLDNAVPHSLHTSFENQPRNLDYKGQYVDMLRHRASCHRCGNLRKNNVQCSVCPHIFCAKCAEKMIEEHGNQIFEIGCPVCKELCCCGKNRSISCTHKFHCYKKCPSTKRPTFG</sequence>
<reference evidence="8" key="1">
    <citation type="submission" date="2014-09" db="EMBL/GenBank/DDBJ databases">
        <authorList>
            <person name="Sharma Rahul"/>
            <person name="Thines Marco"/>
        </authorList>
    </citation>
    <scope>NUCLEOTIDE SEQUENCE [LARGE SCALE GENOMIC DNA]</scope>
</reference>
<evidence type="ECO:0000259" key="5">
    <source>
        <dbReference type="PROSITE" id="PS50016"/>
    </source>
</evidence>
<dbReference type="PROSITE" id="PS00518">
    <property type="entry name" value="ZF_RING_1"/>
    <property type="match status" value="1"/>
</dbReference>
<feature type="domain" description="PHD-type" evidence="5">
    <location>
        <begin position="5"/>
        <end position="59"/>
    </location>
</feature>
<dbReference type="InterPro" id="IPR001841">
    <property type="entry name" value="Znf_RING"/>
</dbReference>
<dbReference type="InterPro" id="IPR011011">
    <property type="entry name" value="Znf_FYVE_PHD"/>
</dbReference>
<name>A0A0P1AVA3_PLAHL</name>
<keyword evidence="1" id="KW-0479">Metal-binding</keyword>
<dbReference type="AlphaFoldDB" id="A0A0P1AVA3"/>
<evidence type="ECO:0000313" key="8">
    <source>
        <dbReference type="Proteomes" id="UP000054928"/>
    </source>
</evidence>